<reference evidence="2" key="1">
    <citation type="submission" date="2016-01" db="EMBL/GenBank/DDBJ databases">
        <title>Reference transcriptome for the parasite Schistocephalus solidus: insights into the molecular evolution of parasitism.</title>
        <authorList>
            <person name="Hebert F.O."/>
            <person name="Grambauer S."/>
            <person name="Barber I."/>
            <person name="Landry C.R."/>
            <person name="Aubin-Horth N."/>
        </authorList>
    </citation>
    <scope>NUCLEOTIDE SEQUENCE</scope>
</reference>
<evidence type="ECO:0000256" key="1">
    <source>
        <dbReference type="SAM" id="Phobius"/>
    </source>
</evidence>
<dbReference type="AlphaFoldDB" id="A0A0X3NUL4"/>
<evidence type="ECO:0000313" key="2">
    <source>
        <dbReference type="EMBL" id="JAP43245.1"/>
    </source>
</evidence>
<keyword evidence="1" id="KW-0812">Transmembrane</keyword>
<name>A0A0X3NUL4_SCHSO</name>
<gene>
    <name evidence="2" type="ORF">TR137378</name>
</gene>
<feature type="transmembrane region" description="Helical" evidence="1">
    <location>
        <begin position="50"/>
        <end position="72"/>
    </location>
</feature>
<keyword evidence="1" id="KW-1133">Transmembrane helix</keyword>
<protein>
    <submittedName>
        <fullName evidence="2">Uncharacterized protein</fullName>
    </submittedName>
</protein>
<organism evidence="2">
    <name type="scientific">Schistocephalus solidus</name>
    <name type="common">Tapeworm</name>
    <dbReference type="NCBI Taxonomy" id="70667"/>
    <lineage>
        <taxon>Eukaryota</taxon>
        <taxon>Metazoa</taxon>
        <taxon>Spiralia</taxon>
        <taxon>Lophotrochozoa</taxon>
        <taxon>Platyhelminthes</taxon>
        <taxon>Cestoda</taxon>
        <taxon>Eucestoda</taxon>
        <taxon>Diphyllobothriidea</taxon>
        <taxon>Diphyllobothriidae</taxon>
        <taxon>Schistocephalus</taxon>
    </lineage>
</organism>
<sequence length="100" mass="11213">MGTWRLVTRSRPARQHFLFLHFAFHDHGCGGFGFEPGTSNGQGSCLAYRFYYFCIYVSVIIFPCVSSILLPVTPGFSHNSLSSVSFSCSKHRVSCKSNCY</sequence>
<keyword evidence="1" id="KW-0472">Membrane</keyword>
<accession>A0A0X3NUL4</accession>
<proteinExistence type="predicted"/>
<dbReference type="EMBL" id="GEEE01019980">
    <property type="protein sequence ID" value="JAP43245.1"/>
    <property type="molecule type" value="Transcribed_RNA"/>
</dbReference>